<keyword evidence="5" id="KW-1185">Reference proteome</keyword>
<evidence type="ECO:0000313" key="5">
    <source>
        <dbReference type="Proteomes" id="UP001147747"/>
    </source>
</evidence>
<evidence type="ECO:0000256" key="2">
    <source>
        <dbReference type="ARBA" id="ARBA00022737"/>
    </source>
</evidence>
<evidence type="ECO:0000313" key="4">
    <source>
        <dbReference type="EMBL" id="KAJ5377108.1"/>
    </source>
</evidence>
<dbReference type="PROSITE" id="PS50082">
    <property type="entry name" value="WD_REPEATS_2"/>
    <property type="match status" value="2"/>
</dbReference>
<dbReference type="SUPFAM" id="SSF50978">
    <property type="entry name" value="WD40 repeat-like"/>
    <property type="match status" value="1"/>
</dbReference>
<dbReference type="PANTHER" id="PTHR19848">
    <property type="entry name" value="WD40 REPEAT PROTEIN"/>
    <property type="match status" value="1"/>
</dbReference>
<evidence type="ECO:0000256" key="1">
    <source>
        <dbReference type="ARBA" id="ARBA00022574"/>
    </source>
</evidence>
<feature type="repeat" description="WD" evidence="3">
    <location>
        <begin position="35"/>
        <end position="76"/>
    </location>
</feature>
<dbReference type="InterPro" id="IPR001680">
    <property type="entry name" value="WD40_rpt"/>
</dbReference>
<protein>
    <submittedName>
        <fullName evidence="4">Vegetative incompatibility protein HET-E-1</fullName>
    </submittedName>
</protein>
<name>A0A9W9VCJ6_9EURO</name>
<dbReference type="OrthoDB" id="4361007at2759"/>
<dbReference type="EMBL" id="JAPZBU010000012">
    <property type="protein sequence ID" value="KAJ5377108.1"/>
    <property type="molecule type" value="Genomic_DNA"/>
</dbReference>
<sequence length="107" mass="11790">MIKQLFQHEQPKDVRMMPPMGDDWDAHTGACLQTLEGHDGYVCSVVFSHDSSHVASGSLDKTIKIWDAHTGACLQTLEGHDDRVTSVVFSPDSSRVTSGSYDKTIKI</sequence>
<organism evidence="4 5">
    <name type="scientific">Penicillium cosmopolitanum</name>
    <dbReference type="NCBI Taxonomy" id="1131564"/>
    <lineage>
        <taxon>Eukaryota</taxon>
        <taxon>Fungi</taxon>
        <taxon>Dikarya</taxon>
        <taxon>Ascomycota</taxon>
        <taxon>Pezizomycotina</taxon>
        <taxon>Eurotiomycetes</taxon>
        <taxon>Eurotiomycetidae</taxon>
        <taxon>Eurotiales</taxon>
        <taxon>Aspergillaceae</taxon>
        <taxon>Penicillium</taxon>
    </lineage>
</organism>
<proteinExistence type="predicted"/>
<dbReference type="PROSITE" id="PS50294">
    <property type="entry name" value="WD_REPEATS_REGION"/>
    <property type="match status" value="2"/>
</dbReference>
<dbReference type="RefSeq" id="XP_056482138.1">
    <property type="nucleotide sequence ID" value="XM_056638631.1"/>
</dbReference>
<reference evidence="4" key="2">
    <citation type="journal article" date="2023" name="IMA Fungus">
        <title>Comparative genomic study of the Penicillium genus elucidates a diverse pangenome and 15 lateral gene transfer events.</title>
        <authorList>
            <person name="Petersen C."/>
            <person name="Sorensen T."/>
            <person name="Nielsen M.R."/>
            <person name="Sondergaard T.E."/>
            <person name="Sorensen J.L."/>
            <person name="Fitzpatrick D.A."/>
            <person name="Frisvad J.C."/>
            <person name="Nielsen K.L."/>
        </authorList>
    </citation>
    <scope>NUCLEOTIDE SEQUENCE</scope>
    <source>
        <strain evidence="4">IBT 29677</strain>
    </source>
</reference>
<gene>
    <name evidence="4" type="ORF">N7509_013994</name>
</gene>
<dbReference type="InterPro" id="IPR036322">
    <property type="entry name" value="WD40_repeat_dom_sf"/>
</dbReference>
<evidence type="ECO:0000256" key="3">
    <source>
        <dbReference type="PROSITE-ProRule" id="PRU00221"/>
    </source>
</evidence>
<reference evidence="4" key="1">
    <citation type="submission" date="2022-12" db="EMBL/GenBank/DDBJ databases">
        <authorList>
            <person name="Petersen C."/>
        </authorList>
    </citation>
    <scope>NUCLEOTIDE SEQUENCE</scope>
    <source>
        <strain evidence="4">IBT 29677</strain>
    </source>
</reference>
<dbReference type="PANTHER" id="PTHR19848:SF8">
    <property type="entry name" value="F-BOX AND WD REPEAT DOMAIN CONTAINING 7"/>
    <property type="match status" value="1"/>
</dbReference>
<comment type="caution">
    <text evidence="4">The sequence shown here is derived from an EMBL/GenBank/DDBJ whole genome shotgun (WGS) entry which is preliminary data.</text>
</comment>
<keyword evidence="1 3" id="KW-0853">WD repeat</keyword>
<dbReference type="SMART" id="SM00320">
    <property type="entry name" value="WD40"/>
    <property type="match status" value="2"/>
</dbReference>
<dbReference type="InterPro" id="IPR019775">
    <property type="entry name" value="WD40_repeat_CS"/>
</dbReference>
<dbReference type="PROSITE" id="PS00678">
    <property type="entry name" value="WD_REPEATS_1"/>
    <property type="match status" value="1"/>
</dbReference>
<feature type="repeat" description="WD" evidence="3">
    <location>
        <begin position="77"/>
        <end position="107"/>
    </location>
</feature>
<dbReference type="InterPro" id="IPR015943">
    <property type="entry name" value="WD40/YVTN_repeat-like_dom_sf"/>
</dbReference>
<dbReference type="Pfam" id="PF00400">
    <property type="entry name" value="WD40"/>
    <property type="match status" value="2"/>
</dbReference>
<dbReference type="AlphaFoldDB" id="A0A9W9VCJ6"/>
<accession>A0A9W9VCJ6</accession>
<dbReference type="Proteomes" id="UP001147747">
    <property type="component" value="Unassembled WGS sequence"/>
</dbReference>
<keyword evidence="2" id="KW-0677">Repeat</keyword>
<dbReference type="GeneID" id="81377611"/>
<dbReference type="Gene3D" id="2.130.10.10">
    <property type="entry name" value="YVTN repeat-like/Quinoprotein amine dehydrogenase"/>
    <property type="match status" value="1"/>
</dbReference>